<evidence type="ECO:0008006" key="4">
    <source>
        <dbReference type="Google" id="ProtNLM"/>
    </source>
</evidence>
<dbReference type="InterPro" id="IPR032540">
    <property type="entry name" value="DUF4949"/>
</dbReference>
<keyword evidence="3" id="KW-1185">Reference proteome</keyword>
<sequence length="141" mass="15473">MKFKSLLTTLIASSAISLSAHAIPLHNPLVCPKAQDIKAEGLFMGYHVFMGLYFTVKQSHYNTEHNWLFGIGPIDADNEEEALNKGRALLPKLSGNPVPGKITKNEWGCAYTINQDYLAVAVLADDAPSPLKLKQFFKAQG</sequence>
<evidence type="ECO:0000256" key="1">
    <source>
        <dbReference type="SAM" id="SignalP"/>
    </source>
</evidence>
<name>A0A917JYF8_9GAMM</name>
<evidence type="ECO:0000313" key="3">
    <source>
        <dbReference type="Proteomes" id="UP000630149"/>
    </source>
</evidence>
<proteinExistence type="predicted"/>
<reference evidence="2" key="2">
    <citation type="submission" date="2020-09" db="EMBL/GenBank/DDBJ databases">
        <authorList>
            <person name="Sun Q."/>
            <person name="Ohkuma M."/>
        </authorList>
    </citation>
    <scope>NUCLEOTIDE SEQUENCE</scope>
    <source>
        <strain evidence="2">JCM 13919</strain>
    </source>
</reference>
<dbReference type="AlphaFoldDB" id="A0A917JYF8"/>
<reference evidence="2" key="1">
    <citation type="journal article" date="2014" name="Int. J. Syst. Evol. Microbiol.">
        <title>Complete genome sequence of Corynebacterium casei LMG S-19264T (=DSM 44701T), isolated from a smear-ripened cheese.</title>
        <authorList>
            <consortium name="US DOE Joint Genome Institute (JGI-PGF)"/>
            <person name="Walter F."/>
            <person name="Albersmeier A."/>
            <person name="Kalinowski J."/>
            <person name="Ruckert C."/>
        </authorList>
    </citation>
    <scope>NUCLEOTIDE SEQUENCE</scope>
    <source>
        <strain evidence="2">JCM 13919</strain>
    </source>
</reference>
<organism evidence="2 3">
    <name type="scientific">Legionella impletisoli</name>
    <dbReference type="NCBI Taxonomy" id="343510"/>
    <lineage>
        <taxon>Bacteria</taxon>
        <taxon>Pseudomonadati</taxon>
        <taxon>Pseudomonadota</taxon>
        <taxon>Gammaproteobacteria</taxon>
        <taxon>Legionellales</taxon>
        <taxon>Legionellaceae</taxon>
        <taxon>Legionella</taxon>
    </lineage>
</organism>
<feature type="signal peptide" evidence="1">
    <location>
        <begin position="1"/>
        <end position="22"/>
    </location>
</feature>
<dbReference type="OrthoDB" id="5638967at2"/>
<protein>
    <recommendedName>
        <fullName evidence="4">Hemin binding protein Hbp</fullName>
    </recommendedName>
</protein>
<dbReference type="Pfam" id="PF16307">
    <property type="entry name" value="DUF4949"/>
    <property type="match status" value="1"/>
</dbReference>
<gene>
    <name evidence="2" type="ORF">GCM10007966_21660</name>
</gene>
<feature type="chain" id="PRO_5037355405" description="Hemin binding protein Hbp" evidence="1">
    <location>
        <begin position="23"/>
        <end position="141"/>
    </location>
</feature>
<evidence type="ECO:0000313" key="2">
    <source>
        <dbReference type="EMBL" id="GGI92745.1"/>
    </source>
</evidence>
<comment type="caution">
    <text evidence="2">The sequence shown here is derived from an EMBL/GenBank/DDBJ whole genome shotgun (WGS) entry which is preliminary data.</text>
</comment>
<accession>A0A917JYF8</accession>
<dbReference type="EMBL" id="BMOB01000013">
    <property type="protein sequence ID" value="GGI92745.1"/>
    <property type="molecule type" value="Genomic_DNA"/>
</dbReference>
<dbReference type="Proteomes" id="UP000630149">
    <property type="component" value="Unassembled WGS sequence"/>
</dbReference>
<dbReference type="RefSeq" id="WP_131777420.1">
    <property type="nucleotide sequence ID" value="NZ_BMOB01000013.1"/>
</dbReference>
<keyword evidence="1" id="KW-0732">Signal</keyword>